<organism evidence="2 3">
    <name type="scientific">Macrosiphum euphorbiae</name>
    <name type="common">potato aphid</name>
    <dbReference type="NCBI Taxonomy" id="13131"/>
    <lineage>
        <taxon>Eukaryota</taxon>
        <taxon>Metazoa</taxon>
        <taxon>Ecdysozoa</taxon>
        <taxon>Arthropoda</taxon>
        <taxon>Hexapoda</taxon>
        <taxon>Insecta</taxon>
        <taxon>Pterygota</taxon>
        <taxon>Neoptera</taxon>
        <taxon>Paraneoptera</taxon>
        <taxon>Hemiptera</taxon>
        <taxon>Sternorrhyncha</taxon>
        <taxon>Aphidomorpha</taxon>
        <taxon>Aphidoidea</taxon>
        <taxon>Aphididae</taxon>
        <taxon>Macrosiphini</taxon>
        <taxon>Macrosiphum</taxon>
    </lineage>
</organism>
<dbReference type="EMBL" id="CARXXK010000003">
    <property type="protein sequence ID" value="CAI6360991.1"/>
    <property type="molecule type" value="Genomic_DNA"/>
</dbReference>
<sequence>MVRRILPAERPAVGTSDHLRLLQYPKSLSTYRCSLSFTDFSLPVQVRSSSTTRYASPPSNYTAATL</sequence>
<gene>
    <name evidence="2" type="ORF">MEUPH1_LOCUS16223</name>
</gene>
<evidence type="ECO:0000313" key="2">
    <source>
        <dbReference type="EMBL" id="CAI6360991.1"/>
    </source>
</evidence>
<reference evidence="2 3" key="1">
    <citation type="submission" date="2023-01" db="EMBL/GenBank/DDBJ databases">
        <authorList>
            <person name="Whitehead M."/>
        </authorList>
    </citation>
    <scope>NUCLEOTIDE SEQUENCE [LARGE SCALE GENOMIC DNA]</scope>
</reference>
<protein>
    <submittedName>
        <fullName evidence="2">Uncharacterized protein</fullName>
    </submittedName>
</protein>
<keyword evidence="3" id="KW-1185">Reference proteome</keyword>
<proteinExistence type="predicted"/>
<dbReference type="AlphaFoldDB" id="A0AAV0WYW3"/>
<evidence type="ECO:0000256" key="1">
    <source>
        <dbReference type="SAM" id="MobiDB-lite"/>
    </source>
</evidence>
<dbReference type="Proteomes" id="UP001160148">
    <property type="component" value="Unassembled WGS sequence"/>
</dbReference>
<feature type="region of interest" description="Disordered" evidence="1">
    <location>
        <begin position="47"/>
        <end position="66"/>
    </location>
</feature>
<name>A0AAV0WYW3_9HEMI</name>
<comment type="caution">
    <text evidence="2">The sequence shown here is derived from an EMBL/GenBank/DDBJ whole genome shotgun (WGS) entry which is preliminary data.</text>
</comment>
<accession>A0AAV0WYW3</accession>
<evidence type="ECO:0000313" key="3">
    <source>
        <dbReference type="Proteomes" id="UP001160148"/>
    </source>
</evidence>